<dbReference type="Pfam" id="PF23256">
    <property type="entry name" value="CHX17_2nd"/>
    <property type="match status" value="1"/>
</dbReference>
<dbReference type="Proteomes" id="UP000594263">
    <property type="component" value="Unplaced"/>
</dbReference>
<dbReference type="InterPro" id="IPR006153">
    <property type="entry name" value="Cation/H_exchanger_TM"/>
</dbReference>
<dbReference type="GO" id="GO:0012505">
    <property type="term" value="C:endomembrane system"/>
    <property type="evidence" value="ECO:0007669"/>
    <property type="project" value="TreeGrafter"/>
</dbReference>
<feature type="transmembrane region" description="Helical" evidence="11">
    <location>
        <begin position="159"/>
        <end position="181"/>
    </location>
</feature>
<evidence type="ECO:0000256" key="5">
    <source>
        <dbReference type="ARBA" id="ARBA00022958"/>
    </source>
</evidence>
<feature type="transmembrane region" description="Helical" evidence="11">
    <location>
        <begin position="265"/>
        <end position="288"/>
    </location>
</feature>
<dbReference type="InterPro" id="IPR057290">
    <property type="entry name" value="CHX17_C"/>
</dbReference>
<feature type="transmembrane region" description="Helical" evidence="11">
    <location>
        <begin position="222"/>
        <end position="244"/>
    </location>
</feature>
<dbReference type="PANTHER" id="PTHR32468:SF35">
    <property type="entry name" value="CATION_H+ EXCHANGER DOMAIN-CONTAINING PROTEIN"/>
    <property type="match status" value="1"/>
</dbReference>
<feature type="domain" description="Cation/H(+) antiporter central" evidence="13">
    <location>
        <begin position="479"/>
        <end position="609"/>
    </location>
</feature>
<feature type="region of interest" description="Disordered" evidence="10">
    <location>
        <begin position="779"/>
        <end position="801"/>
    </location>
</feature>
<evidence type="ECO:0000256" key="11">
    <source>
        <dbReference type="SAM" id="Phobius"/>
    </source>
</evidence>
<dbReference type="Pfam" id="PF00999">
    <property type="entry name" value="Na_H_Exchanger"/>
    <property type="match status" value="1"/>
</dbReference>
<comment type="subcellular location">
    <subcellularLocation>
        <location evidence="1">Membrane</location>
        <topology evidence="1">Multi-pass membrane protein</topology>
    </subcellularLocation>
</comment>
<keyword evidence="4 11" id="KW-0812">Transmembrane</keyword>
<evidence type="ECO:0000256" key="2">
    <source>
        <dbReference type="ARBA" id="ARBA00022448"/>
    </source>
</evidence>
<evidence type="ECO:0000256" key="4">
    <source>
        <dbReference type="ARBA" id="ARBA00022692"/>
    </source>
</evidence>
<evidence type="ECO:0000256" key="7">
    <source>
        <dbReference type="ARBA" id="ARBA00023065"/>
    </source>
</evidence>
<evidence type="ECO:0000256" key="3">
    <source>
        <dbReference type="ARBA" id="ARBA00022538"/>
    </source>
</evidence>
<keyword evidence="8 11" id="KW-0472">Membrane</keyword>
<feature type="transmembrane region" description="Helical" evidence="11">
    <location>
        <begin position="92"/>
        <end position="111"/>
    </location>
</feature>
<feature type="transmembrane region" description="Helical" evidence="11">
    <location>
        <begin position="29"/>
        <end position="48"/>
    </location>
</feature>
<dbReference type="GO" id="GO:0015297">
    <property type="term" value="F:antiporter activity"/>
    <property type="evidence" value="ECO:0007669"/>
    <property type="project" value="InterPro"/>
</dbReference>
<sequence length="811" mass="89588">MANKTAFVCSAYETANSDGLWFGDNPLRFTTPLLLLQISVFSVTWHLIHFFLKPLGQSSMIAQILGGIVLGPTVFGRMDVVTDHLFPPEGRLMLETLSAFSIMFVFFLIGVKSDVIMMLRPNKRAMTIGFSVFFFTISIPTVVAIIIVRTIHLDSDLSFALPFVTISQAVTAVPVIAVLLMELKIINTELGRLALASTIFCDILGVTAISIIFSAAESKDGSIVSIVSSISSTAALIGFASYVFRPIVLWIANQTPPGKPVRSGYVCFIILSVLASGLLSELIGQHYILGPMIFGLAVPDGPPLGSAIVSKLDTVISEFMYPVFLGCSGLKTNLFSIRIKALLIVTLLLAFVCVVKTAAVVFPALYFNMPRKEAFALGIVMNAKGISELVLYNLWRDVELLGEQEFAMLVISVMATVCIIPPLVRPFYDPMDIYTAIEWNTLQHSKRDSELRVMVCIHSQENVPTIINLLEVSNPTPERPIVVIAMQLVELVGRAMPILMAHGEDPTRALEPDLSKSNHITNALGHYEAHHEGCARVKLFTTVSHYDTMHQDIVQVAAERHVTIVIMPFHKQWAIDGFYESVSRHIQNVNMNVLSKAPCSVGVLVDRGVLTGSLSIINTLANYRVLALFIGCDDDMEALTYGDRMARHERVSFTLFRLILPDTMNSRNARIETDYISSIRRQNSGNERFDYFENQIKDGVSLASAIREIVSEDRFDLILVGKHHPPSAILRGLEEWSECPELGVIGDMLTSQDSGSAASVLVVQQHRVVSDFVGSQPRRVEEQQILPETPPGEDEADRTREHVVSVLDDVR</sequence>
<dbReference type="Gene3D" id="1.20.1530.20">
    <property type="match status" value="1"/>
</dbReference>
<keyword evidence="5" id="KW-0630">Potassium</keyword>
<keyword evidence="16" id="KW-1185">Reference proteome</keyword>
<organism evidence="15 16">
    <name type="scientific">Kalanchoe fedtschenkoi</name>
    <name type="common">Lavender scallops</name>
    <name type="synonym">South American air plant</name>
    <dbReference type="NCBI Taxonomy" id="63787"/>
    <lineage>
        <taxon>Eukaryota</taxon>
        <taxon>Viridiplantae</taxon>
        <taxon>Streptophyta</taxon>
        <taxon>Embryophyta</taxon>
        <taxon>Tracheophyta</taxon>
        <taxon>Spermatophyta</taxon>
        <taxon>Magnoliopsida</taxon>
        <taxon>eudicotyledons</taxon>
        <taxon>Gunneridae</taxon>
        <taxon>Pentapetalae</taxon>
        <taxon>Saxifragales</taxon>
        <taxon>Crassulaceae</taxon>
        <taxon>Kalanchoe</taxon>
    </lineage>
</organism>
<dbReference type="GO" id="GO:0016020">
    <property type="term" value="C:membrane"/>
    <property type="evidence" value="ECO:0007669"/>
    <property type="project" value="UniProtKB-SubCell"/>
</dbReference>
<proteinExistence type="inferred from homology"/>
<keyword evidence="6 11" id="KW-1133">Transmembrane helix</keyword>
<feature type="domain" description="Cation/H+ exchanger transmembrane" evidence="12">
    <location>
        <begin position="48"/>
        <end position="425"/>
    </location>
</feature>
<dbReference type="Gramene" id="Kaladp0058s0357.1.v1.1">
    <property type="protein sequence ID" value="Kaladp0058s0357.1.v1.1"/>
    <property type="gene ID" value="Kaladp0058s0357.v1.1"/>
</dbReference>
<dbReference type="InterPro" id="IPR038770">
    <property type="entry name" value="Na+/solute_symporter_sf"/>
</dbReference>
<protein>
    <recommendedName>
        <fullName evidence="17">Cation/H+ exchanger domain-containing protein</fullName>
    </recommendedName>
</protein>
<dbReference type="PANTHER" id="PTHR32468">
    <property type="entry name" value="CATION/H + ANTIPORTER"/>
    <property type="match status" value="1"/>
</dbReference>
<evidence type="ECO:0000313" key="16">
    <source>
        <dbReference type="Proteomes" id="UP000594263"/>
    </source>
</evidence>
<feature type="transmembrane region" description="Helical" evidence="11">
    <location>
        <begin position="308"/>
        <end position="330"/>
    </location>
</feature>
<feature type="domain" description="Cation/H(+) antiporter C-terminal" evidence="14">
    <location>
        <begin position="626"/>
        <end position="766"/>
    </location>
</feature>
<feature type="transmembrane region" description="Helical" evidence="11">
    <location>
        <begin position="342"/>
        <end position="362"/>
    </location>
</feature>
<feature type="transmembrane region" description="Helical" evidence="11">
    <location>
        <begin position="193"/>
        <end position="216"/>
    </location>
</feature>
<evidence type="ECO:0000259" key="13">
    <source>
        <dbReference type="Pfam" id="PF23256"/>
    </source>
</evidence>
<keyword evidence="2" id="KW-0813">Transport</keyword>
<feature type="transmembrane region" description="Helical" evidence="11">
    <location>
        <begin position="132"/>
        <end position="153"/>
    </location>
</feature>
<evidence type="ECO:0000256" key="1">
    <source>
        <dbReference type="ARBA" id="ARBA00004141"/>
    </source>
</evidence>
<evidence type="ECO:0000256" key="9">
    <source>
        <dbReference type="ARBA" id="ARBA00038341"/>
    </source>
</evidence>
<evidence type="ECO:0000259" key="14">
    <source>
        <dbReference type="Pfam" id="PF23259"/>
    </source>
</evidence>
<dbReference type="OMA" id="CIHNQEN"/>
<feature type="transmembrane region" description="Helical" evidence="11">
    <location>
        <begin position="60"/>
        <end position="80"/>
    </location>
</feature>
<evidence type="ECO:0000256" key="6">
    <source>
        <dbReference type="ARBA" id="ARBA00022989"/>
    </source>
</evidence>
<reference evidence="15" key="1">
    <citation type="submission" date="2021-01" db="UniProtKB">
        <authorList>
            <consortium name="EnsemblPlants"/>
        </authorList>
    </citation>
    <scope>IDENTIFICATION</scope>
</reference>
<evidence type="ECO:0000256" key="10">
    <source>
        <dbReference type="SAM" id="MobiDB-lite"/>
    </source>
</evidence>
<dbReference type="InterPro" id="IPR050794">
    <property type="entry name" value="CPA2_transporter"/>
</dbReference>
<dbReference type="GO" id="GO:0006813">
    <property type="term" value="P:potassium ion transport"/>
    <property type="evidence" value="ECO:0007669"/>
    <property type="project" value="UniProtKB-KW"/>
</dbReference>
<name>A0A7N0U8M1_KALFE</name>
<dbReference type="InterPro" id="IPR057291">
    <property type="entry name" value="CHX17_2nd"/>
</dbReference>
<keyword evidence="7" id="KW-0406">Ion transport</keyword>
<comment type="similarity">
    <text evidence="9">Belongs to the monovalent cation:proton antiporter 2 (CPA2) transporter (TC 2.A.37) family. CHX (TC 2.A.37.4) subfamily.</text>
</comment>
<dbReference type="EnsemblPlants" id="Kaladp0058s0357.1.v1.1">
    <property type="protein sequence ID" value="Kaladp0058s0357.1.v1.1"/>
    <property type="gene ID" value="Kaladp0058s0357.v1.1"/>
</dbReference>
<evidence type="ECO:0000259" key="12">
    <source>
        <dbReference type="Pfam" id="PF00999"/>
    </source>
</evidence>
<accession>A0A7N0U8M1</accession>
<evidence type="ECO:0000313" key="15">
    <source>
        <dbReference type="EnsemblPlants" id="Kaladp0058s0357.1.v1.1"/>
    </source>
</evidence>
<dbReference type="GO" id="GO:1902600">
    <property type="term" value="P:proton transmembrane transport"/>
    <property type="evidence" value="ECO:0007669"/>
    <property type="project" value="InterPro"/>
</dbReference>
<dbReference type="AlphaFoldDB" id="A0A7N0U8M1"/>
<dbReference type="Pfam" id="PF23259">
    <property type="entry name" value="CHX17_C"/>
    <property type="match status" value="1"/>
</dbReference>
<keyword evidence="3" id="KW-0633">Potassium transport</keyword>
<evidence type="ECO:0000256" key="8">
    <source>
        <dbReference type="ARBA" id="ARBA00023136"/>
    </source>
</evidence>
<dbReference type="GO" id="GO:0006885">
    <property type="term" value="P:regulation of pH"/>
    <property type="evidence" value="ECO:0007669"/>
    <property type="project" value="TreeGrafter"/>
</dbReference>
<evidence type="ECO:0008006" key="17">
    <source>
        <dbReference type="Google" id="ProtNLM"/>
    </source>
</evidence>